<keyword evidence="3" id="KW-0677">Repeat</keyword>
<reference evidence="8 9" key="1">
    <citation type="submission" date="2016-02" db="EMBL/GenBank/DDBJ databases">
        <authorList>
            <consortium name="Pathogen Informatics"/>
        </authorList>
    </citation>
    <scope>NUCLEOTIDE SEQUENCE [LARGE SCALE GENOMIC DNA]</scope>
    <source>
        <strain evidence="8 9">RC20</strain>
    </source>
</reference>
<dbReference type="PANTHER" id="PTHR32479">
    <property type="entry name" value="GLYCOLATE OXIDASE IRON-SULFUR SUBUNIT"/>
    <property type="match status" value="1"/>
</dbReference>
<dbReference type="GO" id="GO:0019154">
    <property type="term" value="F:glycolate dehydrogenase activity"/>
    <property type="evidence" value="ECO:0007669"/>
    <property type="project" value="UniProtKB-EC"/>
</dbReference>
<dbReference type="PANTHER" id="PTHR32479:SF20">
    <property type="entry name" value="GLYCOLATE OXIDASE IRON-SULFUR SUBUNIT"/>
    <property type="match status" value="1"/>
</dbReference>
<keyword evidence="2 6" id="KW-0479">Metal-binding</keyword>
<dbReference type="GO" id="GO:0046872">
    <property type="term" value="F:metal ion binding"/>
    <property type="evidence" value="ECO:0007669"/>
    <property type="project" value="UniProtKB-UniRule"/>
</dbReference>
<dbReference type="AlphaFoldDB" id="A0A128EFS4"/>
<dbReference type="InterPro" id="IPR017896">
    <property type="entry name" value="4Fe4S_Fe-S-bd"/>
</dbReference>
<gene>
    <name evidence="8" type="primary">lutA_1</name>
    <name evidence="8" type="ORF">ERS672216_01226</name>
</gene>
<sequence length="428" mass="48225">MKFDFKAISDKCVKCGKCIQVCTIYGINSDEVTSPRGFLDLLGAYKRGELELDKDVKNIFESCFLCTNCVDVCPGSLHTDTAIENVRKDIADKFGITWYKKVAFWFLGHRTILDLAARMGYVFQSCGFKIQKDAKFGNSMSARLEIPLLKKERLLPTASKKSFMNSHPDFVDNGGERTIGLFIGCMGNYAYTSIGEGVLKICKTLGINVDLMKKQACCGAPMYFTGDFKAVEKAAKFNVEYFEKILEKVEAIVIPEATCSAMVKMDYIHFFEDDKEWQERAKKVSQKIYLATEYFYKFTNLEEILAKKGFSDIDVTCHDPCHARKMQGVYKEPRALLAKNYKIVEMQDPNKCCGFGGVTMQSNKYELSRAAGQQKVHMLKETGVKVVSAECSACKMQLNNALHIGEVDMKCVNPIELIGMVLDENLEK</sequence>
<name>A0A128EFS4_9BACT</name>
<dbReference type="PROSITE" id="PS00198">
    <property type="entry name" value="4FE4S_FER_1"/>
    <property type="match status" value="1"/>
</dbReference>
<feature type="domain" description="4Fe-4S ferredoxin-type" evidence="7">
    <location>
        <begin position="3"/>
        <end position="32"/>
    </location>
</feature>
<evidence type="ECO:0000313" key="8">
    <source>
        <dbReference type="EMBL" id="CZE48083.1"/>
    </source>
</evidence>
<protein>
    <recommendedName>
        <fullName evidence="6">Glycolate oxidase iron-sulfur subunit</fullName>
        <ecNumber evidence="6">1.1.99.14</ecNumber>
    </recommendedName>
</protein>
<comment type="cofactor">
    <cofactor evidence="6">
        <name>[4Fe-4S] cluster</name>
        <dbReference type="ChEBI" id="CHEBI:49883"/>
    </cofactor>
    <text evidence="6">Binds 2 [4Fe-4S] clusters.</text>
</comment>
<evidence type="ECO:0000313" key="9">
    <source>
        <dbReference type="Proteomes" id="UP000069632"/>
    </source>
</evidence>
<dbReference type="Gene3D" id="1.10.1060.10">
    <property type="entry name" value="Alpha-helical ferredoxin"/>
    <property type="match status" value="1"/>
</dbReference>
<dbReference type="Pfam" id="PF02754">
    <property type="entry name" value="CCG"/>
    <property type="match status" value="2"/>
</dbReference>
<dbReference type="SUPFAM" id="SSF46548">
    <property type="entry name" value="alpha-helical ferredoxin"/>
    <property type="match status" value="1"/>
</dbReference>
<keyword evidence="4 6" id="KW-0408">Iron</keyword>
<evidence type="ECO:0000256" key="5">
    <source>
        <dbReference type="ARBA" id="ARBA00023014"/>
    </source>
</evidence>
<keyword evidence="9" id="KW-1185">Reference proteome</keyword>
<proteinExistence type="predicted"/>
<keyword evidence="6" id="KW-0249">Electron transport</keyword>
<dbReference type="InterPro" id="IPR017900">
    <property type="entry name" value="4Fe4S_Fe_S_CS"/>
</dbReference>
<dbReference type="PROSITE" id="PS51379">
    <property type="entry name" value="4FE4S_FER_2"/>
    <property type="match status" value="1"/>
</dbReference>
<evidence type="ECO:0000259" key="7">
    <source>
        <dbReference type="PROSITE" id="PS51379"/>
    </source>
</evidence>
<comment type="catalytic activity">
    <reaction evidence="6">
        <text>(R)-lactate + A = pyruvate + AH2</text>
        <dbReference type="Rhea" id="RHEA:15089"/>
        <dbReference type="ChEBI" id="CHEBI:13193"/>
        <dbReference type="ChEBI" id="CHEBI:15361"/>
        <dbReference type="ChEBI" id="CHEBI:16004"/>
        <dbReference type="ChEBI" id="CHEBI:17499"/>
    </reaction>
</comment>
<accession>A0A128EFS4</accession>
<dbReference type="InterPro" id="IPR004017">
    <property type="entry name" value="Cys_rich_dom"/>
</dbReference>
<evidence type="ECO:0000256" key="2">
    <source>
        <dbReference type="ARBA" id="ARBA00022723"/>
    </source>
</evidence>
<dbReference type="Proteomes" id="UP000069632">
    <property type="component" value="Unassembled WGS sequence"/>
</dbReference>
<comment type="catalytic activity">
    <reaction evidence="6">
        <text>glycolate + A = glyoxylate + AH2</text>
        <dbReference type="Rhea" id="RHEA:21264"/>
        <dbReference type="ChEBI" id="CHEBI:13193"/>
        <dbReference type="ChEBI" id="CHEBI:17499"/>
        <dbReference type="ChEBI" id="CHEBI:29805"/>
        <dbReference type="ChEBI" id="CHEBI:36655"/>
        <dbReference type="EC" id="1.1.99.14"/>
    </reaction>
</comment>
<evidence type="ECO:0000256" key="4">
    <source>
        <dbReference type="ARBA" id="ARBA00023004"/>
    </source>
</evidence>
<dbReference type="GO" id="GO:0051539">
    <property type="term" value="F:4 iron, 4 sulfur cluster binding"/>
    <property type="evidence" value="ECO:0007669"/>
    <property type="project" value="UniProtKB-UniRule"/>
</dbReference>
<keyword evidence="1 6" id="KW-0004">4Fe-4S</keyword>
<evidence type="ECO:0000256" key="3">
    <source>
        <dbReference type="ARBA" id="ARBA00022737"/>
    </source>
</evidence>
<dbReference type="InterPro" id="IPR009051">
    <property type="entry name" value="Helical_ferredxn"/>
</dbReference>
<keyword evidence="5 6" id="KW-0411">Iron-sulfur</keyword>
<dbReference type="PIRSF" id="PIRSF000139">
    <property type="entry name" value="Glc_ox_4Fe-4S"/>
    <property type="match status" value="1"/>
</dbReference>
<dbReference type="RefSeq" id="WP_075531509.1">
    <property type="nucleotide sequence ID" value="NZ_CP053844.1"/>
</dbReference>
<dbReference type="EMBL" id="FIZP01000005">
    <property type="protein sequence ID" value="CZE48083.1"/>
    <property type="molecule type" value="Genomic_DNA"/>
</dbReference>
<dbReference type="OrthoDB" id="9770306at2"/>
<organism evidence="8 9">
    <name type="scientific">Campylobacter geochelonis</name>
    <dbReference type="NCBI Taxonomy" id="1780362"/>
    <lineage>
        <taxon>Bacteria</taxon>
        <taxon>Pseudomonadati</taxon>
        <taxon>Campylobacterota</taxon>
        <taxon>Epsilonproteobacteria</taxon>
        <taxon>Campylobacterales</taxon>
        <taxon>Campylobacteraceae</taxon>
        <taxon>Campylobacter</taxon>
    </lineage>
</organism>
<evidence type="ECO:0000256" key="1">
    <source>
        <dbReference type="ARBA" id="ARBA00022485"/>
    </source>
</evidence>
<dbReference type="InterPro" id="IPR012257">
    <property type="entry name" value="Glc_ox_4Fe-4S"/>
</dbReference>
<comment type="function">
    <text evidence="6">Component of a complex that catalyzes the oxidation of glycolate to glyoxylate.</text>
</comment>
<evidence type="ECO:0000256" key="6">
    <source>
        <dbReference type="PIRNR" id="PIRNR000139"/>
    </source>
</evidence>
<dbReference type="EC" id="1.1.99.14" evidence="6"/>
<dbReference type="Pfam" id="PF13183">
    <property type="entry name" value="Fer4_8"/>
    <property type="match status" value="1"/>
</dbReference>
<keyword evidence="6" id="KW-0813">Transport</keyword>